<dbReference type="Proteomes" id="UP001178461">
    <property type="component" value="Chromosome 4"/>
</dbReference>
<dbReference type="EMBL" id="OX395129">
    <property type="protein sequence ID" value="CAI5772275.1"/>
    <property type="molecule type" value="Genomic_DNA"/>
</dbReference>
<proteinExistence type="predicted"/>
<gene>
    <name evidence="2" type="ORF">PODLI_1B012051</name>
</gene>
<evidence type="ECO:0000313" key="3">
    <source>
        <dbReference type="Proteomes" id="UP001178461"/>
    </source>
</evidence>
<evidence type="ECO:0000256" key="1">
    <source>
        <dbReference type="SAM" id="MobiDB-lite"/>
    </source>
</evidence>
<dbReference type="AlphaFoldDB" id="A0AA35K667"/>
<keyword evidence="3" id="KW-1185">Reference proteome</keyword>
<evidence type="ECO:0000313" key="2">
    <source>
        <dbReference type="EMBL" id="CAI5772275.1"/>
    </source>
</evidence>
<reference evidence="2" key="1">
    <citation type="submission" date="2022-12" db="EMBL/GenBank/DDBJ databases">
        <authorList>
            <person name="Alioto T."/>
            <person name="Alioto T."/>
            <person name="Gomez Garrido J."/>
        </authorList>
    </citation>
    <scope>NUCLEOTIDE SEQUENCE</scope>
</reference>
<sequence>MAVACAPVTTRSPTFCRAVRPQGLAAREILPPPFTNPAPPRSHAHPAPWVHPGVRCEGANEVWWLKRRSGAARPPPATSSWPRLLAPPQLARPAHREEPLPSLALVGSVAAVAPCVV</sequence>
<protein>
    <submittedName>
        <fullName evidence="2">Uncharacterized protein</fullName>
    </submittedName>
</protein>
<organism evidence="2 3">
    <name type="scientific">Podarcis lilfordi</name>
    <name type="common">Lilford's wall lizard</name>
    <dbReference type="NCBI Taxonomy" id="74358"/>
    <lineage>
        <taxon>Eukaryota</taxon>
        <taxon>Metazoa</taxon>
        <taxon>Chordata</taxon>
        <taxon>Craniata</taxon>
        <taxon>Vertebrata</taxon>
        <taxon>Euteleostomi</taxon>
        <taxon>Lepidosauria</taxon>
        <taxon>Squamata</taxon>
        <taxon>Bifurcata</taxon>
        <taxon>Unidentata</taxon>
        <taxon>Episquamata</taxon>
        <taxon>Laterata</taxon>
        <taxon>Lacertibaenia</taxon>
        <taxon>Lacertidae</taxon>
        <taxon>Podarcis</taxon>
    </lineage>
</organism>
<accession>A0AA35K667</accession>
<feature type="region of interest" description="Disordered" evidence="1">
    <location>
        <begin position="30"/>
        <end position="51"/>
    </location>
</feature>
<name>A0AA35K667_9SAUR</name>
<feature type="compositionally biased region" description="Pro residues" evidence="1">
    <location>
        <begin position="30"/>
        <end position="40"/>
    </location>
</feature>